<keyword evidence="1" id="KW-1133">Transmembrane helix</keyword>
<dbReference type="InterPro" id="IPR002656">
    <property type="entry name" value="Acyl_transf_3_dom"/>
</dbReference>
<dbReference type="EMBL" id="JACHFJ010000009">
    <property type="protein sequence ID" value="MBB5373781.1"/>
    <property type="molecule type" value="Genomic_DNA"/>
</dbReference>
<feature type="transmembrane region" description="Helical" evidence="1">
    <location>
        <begin position="169"/>
        <end position="186"/>
    </location>
</feature>
<dbReference type="PANTHER" id="PTHR23028:SF53">
    <property type="entry name" value="ACYL_TRANSF_3 DOMAIN-CONTAINING PROTEIN"/>
    <property type="match status" value="1"/>
</dbReference>
<accession>A0A840VQA1</accession>
<dbReference type="GO" id="GO:0009103">
    <property type="term" value="P:lipopolysaccharide biosynthetic process"/>
    <property type="evidence" value="ECO:0007669"/>
    <property type="project" value="TreeGrafter"/>
</dbReference>
<feature type="transmembrane region" description="Helical" evidence="1">
    <location>
        <begin position="36"/>
        <end position="53"/>
    </location>
</feature>
<dbReference type="Proteomes" id="UP000553706">
    <property type="component" value="Unassembled WGS sequence"/>
</dbReference>
<name>A0A840VQA1_9PROT</name>
<keyword evidence="4" id="KW-1185">Reference proteome</keyword>
<reference evidence="3 4" key="1">
    <citation type="submission" date="2020-08" db="EMBL/GenBank/DDBJ databases">
        <title>Genomic Encyclopedia of Type Strains, Phase IV (KMG-IV): sequencing the most valuable type-strain genomes for metagenomic binning, comparative biology and taxonomic classification.</title>
        <authorList>
            <person name="Goeker M."/>
        </authorList>
    </citation>
    <scope>NUCLEOTIDE SEQUENCE [LARGE SCALE GENOMIC DNA]</scope>
    <source>
        <strain evidence="3 4">DSM 27026</strain>
    </source>
</reference>
<dbReference type="InterPro" id="IPR050879">
    <property type="entry name" value="Acyltransferase_3"/>
</dbReference>
<organism evidence="3 4">
    <name type="scientific">Acidocella aromatica</name>
    <dbReference type="NCBI Taxonomy" id="1303579"/>
    <lineage>
        <taxon>Bacteria</taxon>
        <taxon>Pseudomonadati</taxon>
        <taxon>Pseudomonadota</taxon>
        <taxon>Alphaproteobacteria</taxon>
        <taxon>Acetobacterales</taxon>
        <taxon>Acidocellaceae</taxon>
        <taxon>Acidocella</taxon>
    </lineage>
</organism>
<evidence type="ECO:0000313" key="3">
    <source>
        <dbReference type="EMBL" id="MBB5373781.1"/>
    </source>
</evidence>
<feature type="domain" description="Acyltransferase 3" evidence="2">
    <location>
        <begin position="1"/>
        <end position="318"/>
    </location>
</feature>
<feature type="transmembrane region" description="Helical" evidence="1">
    <location>
        <begin position="192"/>
        <end position="211"/>
    </location>
</feature>
<evidence type="ECO:0000313" key="4">
    <source>
        <dbReference type="Proteomes" id="UP000553706"/>
    </source>
</evidence>
<dbReference type="PANTHER" id="PTHR23028">
    <property type="entry name" value="ACETYLTRANSFERASE"/>
    <property type="match status" value="1"/>
</dbReference>
<gene>
    <name evidence="3" type="ORF">HNP71_002046</name>
</gene>
<evidence type="ECO:0000256" key="1">
    <source>
        <dbReference type="SAM" id="Phobius"/>
    </source>
</evidence>
<keyword evidence="1" id="KW-0812">Transmembrane</keyword>
<feature type="transmembrane region" description="Helical" evidence="1">
    <location>
        <begin position="136"/>
        <end position="162"/>
    </location>
</feature>
<evidence type="ECO:0000259" key="2">
    <source>
        <dbReference type="Pfam" id="PF01757"/>
    </source>
</evidence>
<dbReference type="GO" id="GO:0016020">
    <property type="term" value="C:membrane"/>
    <property type="evidence" value="ECO:0007669"/>
    <property type="project" value="TreeGrafter"/>
</dbReference>
<proteinExistence type="predicted"/>
<comment type="caution">
    <text evidence="3">The sequence shown here is derived from an EMBL/GenBank/DDBJ whole genome shotgun (WGS) entry which is preliminary data.</text>
</comment>
<dbReference type="GO" id="GO:0016747">
    <property type="term" value="F:acyltransferase activity, transferring groups other than amino-acyl groups"/>
    <property type="evidence" value="ECO:0007669"/>
    <property type="project" value="InterPro"/>
</dbReference>
<protein>
    <submittedName>
        <fullName evidence="3">Peptidoglycan/LPS O-acetylase OafA/YrhL</fullName>
    </submittedName>
</protein>
<sequence>MDGLRGVLAVYVMLGHALPLTNLPGWITTPFRHGEAAVDLFFALSGLVIAHSLERFGGQFTPFMAARARRLLPVYFLVLAVSIGLTALGDPLAALPWVGDEARHIMAAALPQPLFLHLAAHLTLTQGLIPQNALPYAYVTLLGPAWSLSTEWQFYVLIGLIAPRRLGRFALVLLALGGAYRTLPLGGEFSRAFLPDAAPFFALGLASAVMLRGGGTRVFWLCLAGACALALPGGIEKAVTPLAWGLAMLAQRQAWGAVLDGRAVQYLGAISYPLYLVNEPVQRALAPLLGPLAQGHAARFTTAFLPLSLGLSLALAALLHHAIERPFMRRQNDRLPRETIAAAVAE</sequence>
<feature type="transmembrane region" description="Helical" evidence="1">
    <location>
        <begin position="6"/>
        <end position="24"/>
    </location>
</feature>
<keyword evidence="1" id="KW-0472">Membrane</keyword>
<dbReference type="Pfam" id="PF01757">
    <property type="entry name" value="Acyl_transf_3"/>
    <property type="match status" value="1"/>
</dbReference>
<feature type="transmembrane region" description="Helical" evidence="1">
    <location>
        <begin position="218"/>
        <end position="235"/>
    </location>
</feature>
<feature type="transmembrane region" description="Helical" evidence="1">
    <location>
        <begin position="73"/>
        <end position="93"/>
    </location>
</feature>
<feature type="transmembrane region" description="Helical" evidence="1">
    <location>
        <begin position="297"/>
        <end position="319"/>
    </location>
</feature>
<dbReference type="AlphaFoldDB" id="A0A840VQA1"/>